<proteinExistence type="predicted"/>
<protein>
    <submittedName>
        <fullName evidence="1">Uncharacterized protein</fullName>
    </submittedName>
</protein>
<dbReference type="RefSeq" id="WP_230366593.1">
    <property type="nucleotide sequence ID" value="NZ_JAJALK010000006.1"/>
</dbReference>
<dbReference type="AlphaFoldDB" id="A0AAJ1WUT8"/>
<dbReference type="Proteomes" id="UP001223420">
    <property type="component" value="Unassembled WGS sequence"/>
</dbReference>
<organism evidence="1 2">
    <name type="scientific">Methylobacterium brachiatum</name>
    <dbReference type="NCBI Taxonomy" id="269660"/>
    <lineage>
        <taxon>Bacteria</taxon>
        <taxon>Pseudomonadati</taxon>
        <taxon>Pseudomonadota</taxon>
        <taxon>Alphaproteobacteria</taxon>
        <taxon>Hyphomicrobiales</taxon>
        <taxon>Methylobacteriaceae</taxon>
        <taxon>Methylobacterium</taxon>
    </lineage>
</organism>
<name>A0AAJ1WUT8_9HYPH</name>
<accession>A0AAJ1WUT8</accession>
<evidence type="ECO:0000313" key="1">
    <source>
        <dbReference type="EMBL" id="MDQ0541945.1"/>
    </source>
</evidence>
<sequence>MTRDVPIEIRRGNDDPAVIWEFANADGTPANLAGSVFELVVAWPAVPYSAAAGPQPGGEIAHSSDAVLGDGMLTIDVAAGRVTWPYTIAESDLIPRGQGPRYALRRVIGGKTRDWAGGPVTVRSFLP</sequence>
<reference evidence="1" key="1">
    <citation type="submission" date="2023-07" db="EMBL/GenBank/DDBJ databases">
        <title>Genomic Encyclopedia of Type Strains, Phase IV (KMG-IV): sequencing the most valuable type-strain genomes for metagenomic binning, comparative biology and taxonomic classification.</title>
        <authorList>
            <person name="Goeker M."/>
        </authorList>
    </citation>
    <scope>NUCLEOTIDE SEQUENCE</scope>
    <source>
        <strain evidence="1">DSM 19569</strain>
    </source>
</reference>
<comment type="caution">
    <text evidence="1">The sequence shown here is derived from an EMBL/GenBank/DDBJ whole genome shotgun (WGS) entry which is preliminary data.</text>
</comment>
<gene>
    <name evidence="1" type="ORF">QO001_000853</name>
</gene>
<evidence type="ECO:0000313" key="2">
    <source>
        <dbReference type="Proteomes" id="UP001223420"/>
    </source>
</evidence>
<dbReference type="EMBL" id="JAUSWL010000001">
    <property type="protein sequence ID" value="MDQ0541945.1"/>
    <property type="molecule type" value="Genomic_DNA"/>
</dbReference>